<evidence type="ECO:0000313" key="2">
    <source>
        <dbReference type="EMBL" id="CAI8011914.1"/>
    </source>
</evidence>
<dbReference type="Gene3D" id="6.10.140.1470">
    <property type="match status" value="1"/>
</dbReference>
<comment type="caution">
    <text evidence="2">The sequence shown here is derived from an EMBL/GenBank/DDBJ whole genome shotgun (WGS) entry which is preliminary data.</text>
</comment>
<organism evidence="2 3">
    <name type="scientific">Geodia barretti</name>
    <name type="common">Barrett's horny sponge</name>
    <dbReference type="NCBI Taxonomy" id="519541"/>
    <lineage>
        <taxon>Eukaryota</taxon>
        <taxon>Metazoa</taxon>
        <taxon>Porifera</taxon>
        <taxon>Demospongiae</taxon>
        <taxon>Heteroscleromorpha</taxon>
        <taxon>Tetractinellida</taxon>
        <taxon>Astrophorina</taxon>
        <taxon>Geodiidae</taxon>
        <taxon>Geodia</taxon>
    </lineage>
</organism>
<accession>A0AA35RIT7</accession>
<dbReference type="AlphaFoldDB" id="A0AA35RIT7"/>
<dbReference type="Gene3D" id="2.60.120.650">
    <property type="entry name" value="Cupin"/>
    <property type="match status" value="1"/>
</dbReference>
<dbReference type="GO" id="GO:0000049">
    <property type="term" value="F:tRNA binding"/>
    <property type="evidence" value="ECO:0007669"/>
    <property type="project" value="TreeGrafter"/>
</dbReference>
<dbReference type="SMART" id="SM00558">
    <property type="entry name" value="JmjC"/>
    <property type="match status" value="1"/>
</dbReference>
<dbReference type="EMBL" id="CASHTH010001134">
    <property type="protein sequence ID" value="CAI8011914.1"/>
    <property type="molecule type" value="Genomic_DNA"/>
</dbReference>
<dbReference type="SUPFAM" id="SSF51197">
    <property type="entry name" value="Clavaminate synthase-like"/>
    <property type="match status" value="1"/>
</dbReference>
<sequence>STTAAVPLVHLNSSSPSDQFHELVYPARRPAVLRGAPLGRAPSLWTPGYLAEKCGERPVRVHVSPVPQMDFIRKNFVYRTLPFSELVKRANEKKHEQYFLNAEEKYYLRSLGDDPRKDVADIRSQFPELSGDIHLPIYCSSDRVFSCVLRIGSPHVQLWTHYDVMDNLLVQVTGRKRVVLFNPRDANNLYLTGDKSRVLDIDSPDLSLFPRFSRATRHECVLEPGDVLFIPALWFHNVVSVDFGVAVNVFWQNLDEKLYDSRDTYGNKDPLPAQRAQQILDRALKTLEELPDEYRDFYARRLVSRIEEKSYMAEPS</sequence>
<dbReference type="GO" id="GO:0031591">
    <property type="term" value="P:wybutosine biosynthetic process"/>
    <property type="evidence" value="ECO:0007669"/>
    <property type="project" value="TreeGrafter"/>
</dbReference>
<dbReference type="Proteomes" id="UP001174909">
    <property type="component" value="Unassembled WGS sequence"/>
</dbReference>
<dbReference type="PANTHER" id="PTHR12461:SF104">
    <property type="entry name" value="TRNA WYBUTOSINE-SYNTHESIZING PROTEIN 5"/>
    <property type="match status" value="1"/>
</dbReference>
<dbReference type="InterPro" id="IPR003347">
    <property type="entry name" value="JmjC_dom"/>
</dbReference>
<proteinExistence type="predicted"/>
<gene>
    <name evidence="2" type="ORF">GBAR_LOCUS7651</name>
</gene>
<feature type="domain" description="JmjC" evidence="1">
    <location>
        <begin position="124"/>
        <end position="268"/>
    </location>
</feature>
<dbReference type="PANTHER" id="PTHR12461">
    <property type="entry name" value="HYPOXIA-INDUCIBLE FACTOR 1 ALPHA INHIBITOR-RELATED"/>
    <property type="match status" value="1"/>
</dbReference>
<keyword evidence="3" id="KW-1185">Reference proteome</keyword>
<name>A0AA35RIT7_GEOBA</name>
<dbReference type="InterPro" id="IPR041667">
    <property type="entry name" value="Cupin_8"/>
</dbReference>
<dbReference type="PROSITE" id="PS51184">
    <property type="entry name" value="JMJC"/>
    <property type="match status" value="1"/>
</dbReference>
<dbReference type="Pfam" id="PF13621">
    <property type="entry name" value="Cupin_8"/>
    <property type="match status" value="1"/>
</dbReference>
<reference evidence="2" key="1">
    <citation type="submission" date="2023-03" db="EMBL/GenBank/DDBJ databases">
        <authorList>
            <person name="Steffen K."/>
            <person name="Cardenas P."/>
        </authorList>
    </citation>
    <scope>NUCLEOTIDE SEQUENCE</scope>
</reference>
<evidence type="ECO:0000313" key="3">
    <source>
        <dbReference type="Proteomes" id="UP001174909"/>
    </source>
</evidence>
<evidence type="ECO:0000259" key="1">
    <source>
        <dbReference type="PROSITE" id="PS51184"/>
    </source>
</evidence>
<protein>
    <submittedName>
        <fullName evidence="2">tRNA wybutosine-synthesizing protein 5</fullName>
    </submittedName>
</protein>
<feature type="non-terminal residue" evidence="2">
    <location>
        <position position="316"/>
    </location>
</feature>